<dbReference type="Proteomes" id="UP000681075">
    <property type="component" value="Unassembled WGS sequence"/>
</dbReference>
<proteinExistence type="inferred from homology"/>
<dbReference type="CDD" id="cd10960">
    <property type="entry name" value="CE4_NodB_like_1"/>
    <property type="match status" value="1"/>
</dbReference>
<keyword evidence="4" id="KW-0479">Metal-binding</keyword>
<dbReference type="Gene3D" id="3.20.20.370">
    <property type="entry name" value="Glycoside hydrolase/deacetylase"/>
    <property type="match status" value="1"/>
</dbReference>
<dbReference type="GO" id="GO:0005975">
    <property type="term" value="P:carbohydrate metabolic process"/>
    <property type="evidence" value="ECO:0007669"/>
    <property type="project" value="InterPro"/>
</dbReference>
<dbReference type="InterPro" id="IPR050248">
    <property type="entry name" value="Polysacc_deacetylase_ArnD"/>
</dbReference>
<comment type="function">
    <text evidence="1">Is involved in generating a small heat-stable compound (Nod), an acylated oligomer of N-acetylglucosamine, that stimulates mitosis in various plant protoplasts.</text>
</comment>
<dbReference type="Pfam" id="PF01522">
    <property type="entry name" value="Polysacc_deac_1"/>
    <property type="match status" value="1"/>
</dbReference>
<evidence type="ECO:0000256" key="5">
    <source>
        <dbReference type="ARBA" id="ARBA00022801"/>
    </source>
</evidence>
<dbReference type="SUPFAM" id="SSF88713">
    <property type="entry name" value="Glycoside hydrolase/deacetylase"/>
    <property type="match status" value="1"/>
</dbReference>
<dbReference type="RefSeq" id="WP_420244540.1">
    <property type="nucleotide sequence ID" value="NZ_BOPV01000001.1"/>
</dbReference>
<evidence type="ECO:0000256" key="4">
    <source>
        <dbReference type="ARBA" id="ARBA00022723"/>
    </source>
</evidence>
<evidence type="ECO:0000313" key="9">
    <source>
        <dbReference type="EMBL" id="GIL41166.1"/>
    </source>
</evidence>
<keyword evidence="5" id="KW-0378">Hydrolase</keyword>
<evidence type="ECO:0000313" key="10">
    <source>
        <dbReference type="Proteomes" id="UP000681075"/>
    </source>
</evidence>
<feature type="chain" id="PRO_5035949642" description="Chitooligosaccharide deacetylase" evidence="7">
    <location>
        <begin position="22"/>
        <end position="304"/>
    </location>
</feature>
<evidence type="ECO:0000256" key="2">
    <source>
        <dbReference type="ARBA" id="ARBA00010973"/>
    </source>
</evidence>
<dbReference type="PROSITE" id="PS51677">
    <property type="entry name" value="NODB"/>
    <property type="match status" value="1"/>
</dbReference>
<feature type="signal peptide" evidence="7">
    <location>
        <begin position="1"/>
        <end position="21"/>
    </location>
</feature>
<dbReference type="AlphaFoldDB" id="A0A8S8XIT5"/>
<dbReference type="GO" id="GO:0046872">
    <property type="term" value="F:metal ion binding"/>
    <property type="evidence" value="ECO:0007669"/>
    <property type="project" value="UniProtKB-KW"/>
</dbReference>
<dbReference type="InterPro" id="IPR011330">
    <property type="entry name" value="Glyco_hydro/deAcase_b/a-brl"/>
</dbReference>
<accession>A0A8S8XIT5</accession>
<evidence type="ECO:0000256" key="7">
    <source>
        <dbReference type="SAM" id="SignalP"/>
    </source>
</evidence>
<keyword evidence="7" id="KW-0732">Signal</keyword>
<dbReference type="PANTHER" id="PTHR10587:SF133">
    <property type="entry name" value="CHITIN DEACETYLASE 1-RELATED"/>
    <property type="match status" value="1"/>
</dbReference>
<evidence type="ECO:0000256" key="1">
    <source>
        <dbReference type="ARBA" id="ARBA00003236"/>
    </source>
</evidence>
<dbReference type="EMBL" id="BOPV01000001">
    <property type="protein sequence ID" value="GIL41166.1"/>
    <property type="molecule type" value="Genomic_DNA"/>
</dbReference>
<reference evidence="9" key="1">
    <citation type="submission" date="2021-02" db="EMBL/GenBank/DDBJ databases">
        <title>Genome sequence of Rhodospirillales sp. strain TMPK1 isolated from soil.</title>
        <authorList>
            <person name="Nakai R."/>
            <person name="Kusada H."/>
            <person name="Tamaki H."/>
        </authorList>
    </citation>
    <scope>NUCLEOTIDE SEQUENCE</scope>
    <source>
        <strain evidence="9">TMPK1</strain>
    </source>
</reference>
<gene>
    <name evidence="9" type="ORF">TMPK1_34030</name>
</gene>
<protein>
    <recommendedName>
        <fullName evidence="3">Chitooligosaccharide deacetylase</fullName>
    </recommendedName>
    <alternativeName>
        <fullName evidence="6">Nodulation protein B</fullName>
    </alternativeName>
</protein>
<dbReference type="GO" id="GO:0016810">
    <property type="term" value="F:hydrolase activity, acting on carbon-nitrogen (but not peptide) bonds"/>
    <property type="evidence" value="ECO:0007669"/>
    <property type="project" value="InterPro"/>
</dbReference>
<organism evidence="9 10">
    <name type="scientific">Roseiterribacter gracilis</name>
    <dbReference type="NCBI Taxonomy" id="2812848"/>
    <lineage>
        <taxon>Bacteria</taxon>
        <taxon>Pseudomonadati</taxon>
        <taxon>Pseudomonadota</taxon>
        <taxon>Alphaproteobacteria</taxon>
        <taxon>Rhodospirillales</taxon>
        <taxon>Roseiterribacteraceae</taxon>
        <taxon>Roseiterribacter</taxon>
    </lineage>
</organism>
<dbReference type="GO" id="GO:0016020">
    <property type="term" value="C:membrane"/>
    <property type="evidence" value="ECO:0007669"/>
    <property type="project" value="TreeGrafter"/>
</dbReference>
<evidence type="ECO:0000256" key="6">
    <source>
        <dbReference type="ARBA" id="ARBA00032976"/>
    </source>
</evidence>
<dbReference type="InterPro" id="IPR002509">
    <property type="entry name" value="NODB_dom"/>
</dbReference>
<name>A0A8S8XIT5_9PROT</name>
<evidence type="ECO:0000256" key="3">
    <source>
        <dbReference type="ARBA" id="ARBA00020071"/>
    </source>
</evidence>
<keyword evidence="10" id="KW-1185">Reference proteome</keyword>
<sequence length="304" mass="34095">MIAALRRLVVLLPLLAASAQAAPLEVALTFDDLPSHGPLPPGVTRVDIAKAVLATLQAHKAPYVYGFINGKKIDDVPADVQVLELWHQAGYPLANHSYSHMDLHKHTAAEFLQDVAANEKALHVFMGGQDWQWFRYPYLREGDTLAKRHEVAQALKQRGYRTAEVTLDFDDYAFNEPYARCVARGDTAAIEGLKQLYMERAESQIEAGEVAARKVFGRDIKHVMLLHIGGFEAVMLPRLLDLLQQRGAHLIRLDEAQSDPVYLLDPDQTPKYGGRFTDLVAASKQIELPRRDNAFFERLEKTCT</sequence>
<dbReference type="PANTHER" id="PTHR10587">
    <property type="entry name" value="GLYCOSYL TRANSFERASE-RELATED"/>
    <property type="match status" value="1"/>
</dbReference>
<comment type="caution">
    <text evidence="9">The sequence shown here is derived from an EMBL/GenBank/DDBJ whole genome shotgun (WGS) entry which is preliminary data.</text>
</comment>
<evidence type="ECO:0000259" key="8">
    <source>
        <dbReference type="PROSITE" id="PS51677"/>
    </source>
</evidence>
<comment type="similarity">
    <text evidence="2">Belongs to the polysaccharide deacetylase family.</text>
</comment>
<feature type="domain" description="NodB homology" evidence="8">
    <location>
        <begin position="24"/>
        <end position="251"/>
    </location>
</feature>